<evidence type="ECO:0000256" key="1">
    <source>
        <dbReference type="SAM" id="MobiDB-lite"/>
    </source>
</evidence>
<evidence type="ECO:0000313" key="3">
    <source>
        <dbReference type="Proteomes" id="UP000184383"/>
    </source>
</evidence>
<feature type="compositionally biased region" description="Basic and acidic residues" evidence="1">
    <location>
        <begin position="198"/>
        <end position="213"/>
    </location>
</feature>
<reference evidence="3" key="1">
    <citation type="journal article" date="2017" name="Genome Biol.">
        <title>Comparative genomics reveals high biological diversity and specific adaptations in the industrially and medically important fungal genus Aspergillus.</title>
        <authorList>
            <person name="de Vries R.P."/>
            <person name="Riley R."/>
            <person name="Wiebenga A."/>
            <person name="Aguilar-Osorio G."/>
            <person name="Amillis S."/>
            <person name="Uchima C.A."/>
            <person name="Anderluh G."/>
            <person name="Asadollahi M."/>
            <person name="Askin M."/>
            <person name="Barry K."/>
            <person name="Battaglia E."/>
            <person name="Bayram O."/>
            <person name="Benocci T."/>
            <person name="Braus-Stromeyer S.A."/>
            <person name="Caldana C."/>
            <person name="Canovas D."/>
            <person name="Cerqueira G.C."/>
            <person name="Chen F."/>
            <person name="Chen W."/>
            <person name="Choi C."/>
            <person name="Clum A."/>
            <person name="Dos Santos R.A."/>
            <person name="Damasio A.R."/>
            <person name="Diallinas G."/>
            <person name="Emri T."/>
            <person name="Fekete E."/>
            <person name="Flipphi M."/>
            <person name="Freyberg S."/>
            <person name="Gallo A."/>
            <person name="Gournas C."/>
            <person name="Habgood R."/>
            <person name="Hainaut M."/>
            <person name="Harispe M.L."/>
            <person name="Henrissat B."/>
            <person name="Hilden K.S."/>
            <person name="Hope R."/>
            <person name="Hossain A."/>
            <person name="Karabika E."/>
            <person name="Karaffa L."/>
            <person name="Karanyi Z."/>
            <person name="Krasevec N."/>
            <person name="Kuo A."/>
            <person name="Kusch H."/>
            <person name="LaButti K."/>
            <person name="Lagendijk E.L."/>
            <person name="Lapidus A."/>
            <person name="Levasseur A."/>
            <person name="Lindquist E."/>
            <person name="Lipzen A."/>
            <person name="Logrieco A.F."/>
            <person name="MacCabe A."/>
            <person name="Maekelae M.R."/>
            <person name="Malavazi I."/>
            <person name="Melin P."/>
            <person name="Meyer V."/>
            <person name="Mielnichuk N."/>
            <person name="Miskei M."/>
            <person name="Molnar A.P."/>
            <person name="Mule G."/>
            <person name="Ngan C.Y."/>
            <person name="Orejas M."/>
            <person name="Orosz E."/>
            <person name="Ouedraogo J.P."/>
            <person name="Overkamp K.M."/>
            <person name="Park H.-S."/>
            <person name="Perrone G."/>
            <person name="Piumi F."/>
            <person name="Punt P.J."/>
            <person name="Ram A.F."/>
            <person name="Ramon A."/>
            <person name="Rauscher S."/>
            <person name="Record E."/>
            <person name="Riano-Pachon D.M."/>
            <person name="Robert V."/>
            <person name="Roehrig J."/>
            <person name="Ruller R."/>
            <person name="Salamov A."/>
            <person name="Salih N.S."/>
            <person name="Samson R.A."/>
            <person name="Sandor E."/>
            <person name="Sanguinetti M."/>
            <person name="Schuetze T."/>
            <person name="Sepcic K."/>
            <person name="Shelest E."/>
            <person name="Sherlock G."/>
            <person name="Sophianopoulou V."/>
            <person name="Squina F.M."/>
            <person name="Sun H."/>
            <person name="Susca A."/>
            <person name="Todd R.B."/>
            <person name="Tsang A."/>
            <person name="Unkles S.E."/>
            <person name="van de Wiele N."/>
            <person name="van Rossen-Uffink D."/>
            <person name="Oliveira J.V."/>
            <person name="Vesth T.C."/>
            <person name="Visser J."/>
            <person name="Yu J.-H."/>
            <person name="Zhou M."/>
            <person name="Andersen M.R."/>
            <person name="Archer D.B."/>
            <person name="Baker S.E."/>
            <person name="Benoit I."/>
            <person name="Brakhage A.A."/>
            <person name="Braus G.H."/>
            <person name="Fischer R."/>
            <person name="Frisvad J.C."/>
            <person name="Goldman G.H."/>
            <person name="Houbraken J."/>
            <person name="Oakley B."/>
            <person name="Pocsi I."/>
            <person name="Scazzocchio C."/>
            <person name="Seiboth B."/>
            <person name="vanKuyk P.A."/>
            <person name="Wortman J."/>
            <person name="Dyer P.S."/>
            <person name="Grigoriev I.V."/>
        </authorList>
    </citation>
    <scope>NUCLEOTIDE SEQUENCE [LARGE SCALE GENOMIC DNA]</scope>
    <source>
        <strain evidence="3">DTO 134E9</strain>
    </source>
</reference>
<feature type="region of interest" description="Disordered" evidence="1">
    <location>
        <begin position="126"/>
        <end position="215"/>
    </location>
</feature>
<protein>
    <submittedName>
        <fullName evidence="2">Uncharacterized protein</fullName>
    </submittedName>
</protein>
<proteinExistence type="predicted"/>
<gene>
    <name evidence="2" type="ORF">ASPWEDRAFT_70756</name>
</gene>
<organism evidence="2 3">
    <name type="scientific">Aspergillus wentii DTO 134E9</name>
    <dbReference type="NCBI Taxonomy" id="1073089"/>
    <lineage>
        <taxon>Eukaryota</taxon>
        <taxon>Fungi</taxon>
        <taxon>Dikarya</taxon>
        <taxon>Ascomycota</taxon>
        <taxon>Pezizomycotina</taxon>
        <taxon>Eurotiomycetes</taxon>
        <taxon>Eurotiomycetidae</taxon>
        <taxon>Eurotiales</taxon>
        <taxon>Aspergillaceae</taxon>
        <taxon>Aspergillus</taxon>
        <taxon>Aspergillus subgen. Cremei</taxon>
    </lineage>
</organism>
<dbReference type="GeneID" id="63754994"/>
<dbReference type="Proteomes" id="UP000184383">
    <property type="component" value="Unassembled WGS sequence"/>
</dbReference>
<accession>A0A1L9RE17</accession>
<dbReference type="RefSeq" id="XP_040686839.1">
    <property type="nucleotide sequence ID" value="XM_040839146.1"/>
</dbReference>
<dbReference type="VEuPathDB" id="FungiDB:ASPWEDRAFT_70756"/>
<dbReference type="AlphaFoldDB" id="A0A1L9RE17"/>
<keyword evidence="3" id="KW-1185">Reference proteome</keyword>
<dbReference type="EMBL" id="KV878214">
    <property type="protein sequence ID" value="OJJ33162.1"/>
    <property type="molecule type" value="Genomic_DNA"/>
</dbReference>
<sequence>MSEKQNRKVSLISSLQILGRNTFGTRHNRQLCEEENTSKSADWNNNHKAGRIFSLGPPFQSTGRQPPPFGGFLSFQGKKATHPYRHVSLPVSVQGYSLGVSGIDGGIKSKEALEEKTKMRIRRLNPKLQQSASNAEALKSPTYLPAQTSKGSSKPAYSRIPTPSKPPGGEIYSHAVYQKEGRRSVLSSLGKRHTSLRKNVEKSNGPDKGKAEQMHLVQPSGKYSDTRNHGNQYGWETAPIRTPSQGQGIDENFPSIPIPKNTAARMPQRRSHTMIPLPVSGSTPCFSAVESNRQCQFLSRNTVDRTSKQTMTSFPVQQVKLPLGERPLEKHTVDYNGSVVRNPLPGHAKKLPFRKVRTRSNSLHQQPFPYGQLTEAQSCTNKENIAFQPGGEMNSNRNRWSNYSENLRNIEKARLGIHAVEPEEPVERHIPSEFERGRQKDQAERMVPRASSASTRILCARQKLTTHPGGTCQVSESQPRQYWLGRFMTLTNAFHYEDSFNEPDISTGFGMLSSYSRPLKQPDTDLSSYHIKRAFMVLENVCTTEQASASLRNFREEYIALHGSRWMK</sequence>
<evidence type="ECO:0000313" key="2">
    <source>
        <dbReference type="EMBL" id="OJJ33162.1"/>
    </source>
</evidence>
<name>A0A1L9RE17_ASPWE</name>
<dbReference type="OrthoDB" id="3557758at2759"/>